<dbReference type="Pfam" id="PF04255">
    <property type="entry name" value="DUF433"/>
    <property type="match status" value="1"/>
</dbReference>
<name>A0A7T3FV47_9EURY</name>
<keyword evidence="3" id="KW-1185">Reference proteome</keyword>
<gene>
    <name evidence="2" type="ORF">I7X12_10825</name>
</gene>
<dbReference type="Proteomes" id="UP000595001">
    <property type="component" value="Chromosome"/>
</dbReference>
<organism evidence="2 3">
    <name type="scientific">Halosimplex litoreum</name>
    <dbReference type="NCBI Taxonomy" id="1198301"/>
    <lineage>
        <taxon>Archaea</taxon>
        <taxon>Methanobacteriati</taxon>
        <taxon>Methanobacteriota</taxon>
        <taxon>Stenosarchaea group</taxon>
        <taxon>Halobacteria</taxon>
        <taxon>Halobacteriales</taxon>
        <taxon>Haloarculaceae</taxon>
        <taxon>Halosimplex</taxon>
    </lineage>
</organism>
<dbReference type="AlphaFoldDB" id="A0A7T3FV47"/>
<dbReference type="InterPro" id="IPR007367">
    <property type="entry name" value="DUF433"/>
</dbReference>
<dbReference type="InterPro" id="IPR036388">
    <property type="entry name" value="WH-like_DNA-bd_sf"/>
</dbReference>
<dbReference type="KEGG" id="hlt:I7X12_10825"/>
<dbReference type="EMBL" id="CP065856">
    <property type="protein sequence ID" value="QPV61263.1"/>
    <property type="molecule type" value="Genomic_DNA"/>
</dbReference>
<sequence>MATEQVSGIVPGADSDIHDEPHVEGSRLTVRFLREQVETRGRSPASVADRYGLSLADVYAALTYYHRNPDEMKRVEDRREKRIAEAEDRTTLRPPDE</sequence>
<dbReference type="InterPro" id="IPR009057">
    <property type="entry name" value="Homeodomain-like_sf"/>
</dbReference>
<dbReference type="SUPFAM" id="SSF46689">
    <property type="entry name" value="Homeodomain-like"/>
    <property type="match status" value="1"/>
</dbReference>
<dbReference type="OrthoDB" id="190701at2157"/>
<dbReference type="Gene3D" id="1.10.10.10">
    <property type="entry name" value="Winged helix-like DNA-binding domain superfamily/Winged helix DNA-binding domain"/>
    <property type="match status" value="1"/>
</dbReference>
<dbReference type="RefSeq" id="WP_198060096.1">
    <property type="nucleotide sequence ID" value="NZ_CP065856.1"/>
</dbReference>
<accession>A0A7T3FV47</accession>
<evidence type="ECO:0000313" key="3">
    <source>
        <dbReference type="Proteomes" id="UP000595001"/>
    </source>
</evidence>
<reference evidence="2 3" key="1">
    <citation type="submission" date="2020-12" db="EMBL/GenBank/DDBJ databases">
        <title>Halosimplex halophilum sp. nov. and Halosimplex salinum sp. nov., two new members of the genus Halosimplex.</title>
        <authorList>
            <person name="Cui H.L."/>
        </authorList>
    </citation>
    <scope>NUCLEOTIDE SEQUENCE [LARGE SCALE GENOMIC DNA]</scope>
    <source>
        <strain evidence="2 3">YGH94</strain>
    </source>
</reference>
<evidence type="ECO:0000256" key="1">
    <source>
        <dbReference type="SAM" id="MobiDB-lite"/>
    </source>
</evidence>
<evidence type="ECO:0000313" key="2">
    <source>
        <dbReference type="EMBL" id="QPV61263.1"/>
    </source>
</evidence>
<proteinExistence type="predicted"/>
<protein>
    <submittedName>
        <fullName evidence="2">DUF433 domain-containing protein</fullName>
    </submittedName>
</protein>
<feature type="region of interest" description="Disordered" evidence="1">
    <location>
        <begin position="1"/>
        <end position="23"/>
    </location>
</feature>
<feature type="region of interest" description="Disordered" evidence="1">
    <location>
        <begin position="69"/>
        <end position="97"/>
    </location>
</feature>
<dbReference type="GeneID" id="60588992"/>